<sequence>MTILEVLQNPRANPIPFVLCLLPVVVLAVHVVPYLVDEHGLRQYPGPFLAKFTDFWLFWVASKSRRTDAINELHQKYGPFVRIAPNHVSVVSPGAISAVYGHSTGTMKSAFYDAFLSLRAVCGIFHTRSRTEHSRKRRVMAHMFSPQSVRAFEPRVKGHLQTLLNQWDVMCSKVGAKDEVKAGTLGSSTWEVHDGYVWFDVRFWCNLFTFDVIGELAFGSPFDMLLRGEDTAKIAKSAKAGMASYGLTDAAKQPVAQYEVEEIAAIELVTARTEFVPALAVLPAYMREFMKRMPQYHRGGKALGQMIGMAADVVSRRLAAARDAENDAKIFDDMFGRLLNGRDENGNPMSPQELTAEAITLLIAGSDTTSNSMSAIIFYISRDQKVQKKLQVELDAAASADTTSILPFDDAKSLPYLEAVVNEGLRLFSPVGLGLGRVVPEGGITVLGQNFPAGTEISVPLYSVHHLEEVWGADVEKYLPERWLNAEKRGEMMKAFNPFSFGPRACIGRNVAMLEITLVIAAVFRRYDIVVQPGQVLEVHDNFVRKPHKFVVGIKRRDI</sequence>
<keyword evidence="6 10" id="KW-0560">Oxidoreductase</keyword>
<evidence type="ECO:0000256" key="1">
    <source>
        <dbReference type="ARBA" id="ARBA00001971"/>
    </source>
</evidence>
<evidence type="ECO:0000256" key="8">
    <source>
        <dbReference type="ARBA" id="ARBA00023033"/>
    </source>
</evidence>
<keyword evidence="11" id="KW-0812">Transmembrane</keyword>
<dbReference type="PRINTS" id="PR00385">
    <property type="entry name" value="P450"/>
</dbReference>
<dbReference type="SUPFAM" id="SSF48264">
    <property type="entry name" value="Cytochrome P450"/>
    <property type="match status" value="1"/>
</dbReference>
<dbReference type="PANTHER" id="PTHR24305:SF29">
    <property type="entry name" value="BENZOATE-PARA-HYDROXYLASE"/>
    <property type="match status" value="1"/>
</dbReference>
<dbReference type="GO" id="GO:0005506">
    <property type="term" value="F:iron ion binding"/>
    <property type="evidence" value="ECO:0007669"/>
    <property type="project" value="InterPro"/>
</dbReference>
<evidence type="ECO:0000256" key="10">
    <source>
        <dbReference type="RuleBase" id="RU000461"/>
    </source>
</evidence>
<dbReference type="GO" id="GO:0020037">
    <property type="term" value="F:heme binding"/>
    <property type="evidence" value="ECO:0007669"/>
    <property type="project" value="InterPro"/>
</dbReference>
<evidence type="ECO:0000256" key="11">
    <source>
        <dbReference type="SAM" id="Phobius"/>
    </source>
</evidence>
<evidence type="ECO:0000256" key="4">
    <source>
        <dbReference type="ARBA" id="ARBA00022617"/>
    </source>
</evidence>
<evidence type="ECO:0000256" key="7">
    <source>
        <dbReference type="ARBA" id="ARBA00023004"/>
    </source>
</evidence>
<dbReference type="InterPro" id="IPR001128">
    <property type="entry name" value="Cyt_P450"/>
</dbReference>
<dbReference type="Pfam" id="PF00067">
    <property type="entry name" value="p450"/>
    <property type="match status" value="1"/>
</dbReference>
<proteinExistence type="inferred from homology"/>
<comment type="pathway">
    <text evidence="2">Secondary metabolite biosynthesis.</text>
</comment>
<dbReference type="PROSITE" id="PS00086">
    <property type="entry name" value="CYTOCHROME_P450"/>
    <property type="match status" value="1"/>
</dbReference>
<evidence type="ECO:0000256" key="2">
    <source>
        <dbReference type="ARBA" id="ARBA00005179"/>
    </source>
</evidence>
<comment type="caution">
    <text evidence="12">The sequence shown here is derived from an EMBL/GenBank/DDBJ whole genome shotgun (WGS) entry which is preliminary data.</text>
</comment>
<dbReference type="EMBL" id="BFAD01000010">
    <property type="protein sequence ID" value="GBE86840.1"/>
    <property type="molecule type" value="Genomic_DNA"/>
</dbReference>
<dbReference type="InterPro" id="IPR017972">
    <property type="entry name" value="Cyt_P450_CS"/>
</dbReference>
<accession>A0A401GXD2</accession>
<dbReference type="PANTHER" id="PTHR24305">
    <property type="entry name" value="CYTOCHROME P450"/>
    <property type="match status" value="1"/>
</dbReference>
<dbReference type="GeneID" id="38783757"/>
<comment type="similarity">
    <text evidence="3 10">Belongs to the cytochrome P450 family.</text>
</comment>
<dbReference type="STRING" id="139825.A0A401GXD2"/>
<evidence type="ECO:0000256" key="3">
    <source>
        <dbReference type="ARBA" id="ARBA00010617"/>
    </source>
</evidence>
<evidence type="ECO:0000256" key="5">
    <source>
        <dbReference type="ARBA" id="ARBA00022723"/>
    </source>
</evidence>
<dbReference type="GO" id="GO:0016705">
    <property type="term" value="F:oxidoreductase activity, acting on paired donors, with incorporation or reduction of molecular oxygen"/>
    <property type="evidence" value="ECO:0007669"/>
    <property type="project" value="InterPro"/>
</dbReference>
<dbReference type="GO" id="GO:0004497">
    <property type="term" value="F:monooxygenase activity"/>
    <property type="evidence" value="ECO:0007669"/>
    <property type="project" value="UniProtKB-KW"/>
</dbReference>
<evidence type="ECO:0000256" key="9">
    <source>
        <dbReference type="PIRSR" id="PIRSR602401-1"/>
    </source>
</evidence>
<dbReference type="RefSeq" id="XP_027617753.1">
    <property type="nucleotide sequence ID" value="XM_027761952.1"/>
</dbReference>
<dbReference type="CDD" id="cd11061">
    <property type="entry name" value="CYP67-like"/>
    <property type="match status" value="1"/>
</dbReference>
<reference evidence="12 13" key="1">
    <citation type="journal article" date="2018" name="Sci. Rep.">
        <title>Genome sequence of the cauliflower mushroom Sparassis crispa (Hanabiratake) and its association with beneficial usage.</title>
        <authorList>
            <person name="Kiyama R."/>
            <person name="Furutani Y."/>
            <person name="Kawaguchi K."/>
            <person name="Nakanishi T."/>
        </authorList>
    </citation>
    <scope>NUCLEOTIDE SEQUENCE [LARGE SCALE GENOMIC DNA]</scope>
</reference>
<keyword evidence="11" id="KW-1133">Transmembrane helix</keyword>
<gene>
    <name evidence="12" type="ORF">SCP_1000820</name>
</gene>
<dbReference type="PRINTS" id="PR00463">
    <property type="entry name" value="EP450I"/>
</dbReference>
<evidence type="ECO:0000313" key="13">
    <source>
        <dbReference type="Proteomes" id="UP000287166"/>
    </source>
</evidence>
<feature type="binding site" description="axial binding residue" evidence="9">
    <location>
        <position position="506"/>
    </location>
    <ligand>
        <name>heme</name>
        <dbReference type="ChEBI" id="CHEBI:30413"/>
    </ligand>
    <ligandPart>
        <name>Fe</name>
        <dbReference type="ChEBI" id="CHEBI:18248"/>
    </ligandPart>
</feature>
<evidence type="ECO:0000313" key="12">
    <source>
        <dbReference type="EMBL" id="GBE86840.1"/>
    </source>
</evidence>
<dbReference type="InterPro" id="IPR036396">
    <property type="entry name" value="Cyt_P450_sf"/>
</dbReference>
<name>A0A401GXD2_9APHY</name>
<protein>
    <submittedName>
        <fullName evidence="12">Benzoate 4-monooxygenase</fullName>
    </submittedName>
</protein>
<dbReference type="AlphaFoldDB" id="A0A401GXD2"/>
<keyword evidence="13" id="KW-1185">Reference proteome</keyword>
<keyword evidence="5 9" id="KW-0479">Metal-binding</keyword>
<keyword evidence="11" id="KW-0472">Membrane</keyword>
<dbReference type="OrthoDB" id="1470350at2759"/>
<keyword evidence="7 9" id="KW-0408">Iron</keyword>
<dbReference type="InterPro" id="IPR002401">
    <property type="entry name" value="Cyt_P450_E_grp-I"/>
</dbReference>
<feature type="transmembrane region" description="Helical" evidence="11">
    <location>
        <begin position="15"/>
        <end position="36"/>
    </location>
</feature>
<dbReference type="Proteomes" id="UP000287166">
    <property type="component" value="Unassembled WGS sequence"/>
</dbReference>
<dbReference type="Gene3D" id="1.10.630.10">
    <property type="entry name" value="Cytochrome P450"/>
    <property type="match status" value="1"/>
</dbReference>
<dbReference type="InParanoid" id="A0A401GXD2"/>
<keyword evidence="8 10" id="KW-0503">Monooxygenase</keyword>
<organism evidence="12 13">
    <name type="scientific">Sparassis crispa</name>
    <dbReference type="NCBI Taxonomy" id="139825"/>
    <lineage>
        <taxon>Eukaryota</taxon>
        <taxon>Fungi</taxon>
        <taxon>Dikarya</taxon>
        <taxon>Basidiomycota</taxon>
        <taxon>Agaricomycotina</taxon>
        <taxon>Agaricomycetes</taxon>
        <taxon>Polyporales</taxon>
        <taxon>Sparassidaceae</taxon>
        <taxon>Sparassis</taxon>
    </lineage>
</organism>
<evidence type="ECO:0000256" key="6">
    <source>
        <dbReference type="ARBA" id="ARBA00023002"/>
    </source>
</evidence>
<keyword evidence="4 9" id="KW-0349">Heme</keyword>
<dbReference type="InterPro" id="IPR050121">
    <property type="entry name" value="Cytochrome_P450_monoxygenase"/>
</dbReference>
<comment type="cofactor">
    <cofactor evidence="1 9">
        <name>heme</name>
        <dbReference type="ChEBI" id="CHEBI:30413"/>
    </cofactor>
</comment>